<feature type="region of interest" description="Disordered" evidence="1">
    <location>
        <begin position="304"/>
        <end position="328"/>
    </location>
</feature>
<sequence>MQPCEDGAGGTAIPREHTELNATAEIVGADDPAQLTTAFTIGPPAPTGRRRVRLTVTNNGSSAVRGCVRFRVPLPRGVEPWWLVPGAFYGENRPAGSLRVFPRYSPGPSDPAAMVSDRWEFRADRAATPAVFGWAGGSGVALVAGETTQLGMTGLGFGPDAVHLTFPFREEPVSYDGTDVPRPAEVSAHTWEAGAVVTLEFAMYLLDCDRHGYAAVLREEHARLAPAAPIRPWVTIEEAAALTADGLRRWHYADPGVLLETVGFDRGISGQDALVVDRQAMHVGWISGIPWAYALLAHEARTATAGPPHTPTQIDTAAEGSPTAGSPAGEASIAARVIDFVCAELSPSGTFWGVWYRSMGWQQSWSPVEHALHSRTLGEATHFLVRALDLAGPADDPGQDPATRHGTEAGSRPEMAPPPAVIPPALPGGVRSPGWVRAVRSNLDAVVARQRDDGNLGSAHHALSGEVLSWEGCAGLAWVGALAEAARWDHPDGRYLGAAVRAGDYYSRFVWDEFLFGAPEDVDLAPTSEDGYVAVMAYMALYRRTQSPRWLTLASRAADWMLTFRYAYNTAFPRGTLLDVYGFASRGADNASPANPHLHSYGLICTAEMAELSAATGDPYYAARARESLACFRQFVARFDGDFNAYRGMASERYYQTACFQPKGMLLTLSHAWSVGVLLLACEQALALGWTEEGSAEEDSAEEGPAEEGPAEESRTDRGRADEGPADVIR</sequence>
<dbReference type="RefSeq" id="WP_203761073.1">
    <property type="nucleotide sequence ID" value="NZ_BAAABO010000029.1"/>
</dbReference>
<comment type="caution">
    <text evidence="2">The sequence shown here is derived from an EMBL/GenBank/DDBJ whole genome shotgun (WGS) entry which is preliminary data.</text>
</comment>
<feature type="compositionally biased region" description="Acidic residues" evidence="1">
    <location>
        <begin position="694"/>
        <end position="711"/>
    </location>
</feature>
<accession>A0ABQ3XZH0</accession>
<gene>
    <name evidence="2" type="ORF">Ade02nite_17830</name>
</gene>
<dbReference type="Proteomes" id="UP000609879">
    <property type="component" value="Unassembled WGS sequence"/>
</dbReference>
<reference evidence="2 3" key="1">
    <citation type="submission" date="2021-01" db="EMBL/GenBank/DDBJ databases">
        <title>Whole genome shotgun sequence of Actinoplanes deccanensis NBRC 13994.</title>
        <authorList>
            <person name="Komaki H."/>
            <person name="Tamura T."/>
        </authorList>
    </citation>
    <scope>NUCLEOTIDE SEQUENCE [LARGE SCALE GENOMIC DNA]</scope>
    <source>
        <strain evidence="2 3">NBRC 13994</strain>
    </source>
</reference>
<feature type="compositionally biased region" description="Basic and acidic residues" evidence="1">
    <location>
        <begin position="712"/>
        <end position="730"/>
    </location>
</feature>
<dbReference type="InterPro" id="IPR008928">
    <property type="entry name" value="6-hairpin_glycosidase_sf"/>
</dbReference>
<organism evidence="2 3">
    <name type="scientific">Paractinoplanes deccanensis</name>
    <dbReference type="NCBI Taxonomy" id="113561"/>
    <lineage>
        <taxon>Bacteria</taxon>
        <taxon>Bacillati</taxon>
        <taxon>Actinomycetota</taxon>
        <taxon>Actinomycetes</taxon>
        <taxon>Micromonosporales</taxon>
        <taxon>Micromonosporaceae</taxon>
        <taxon>Paractinoplanes</taxon>
    </lineage>
</organism>
<dbReference type="InterPro" id="IPR012341">
    <property type="entry name" value="6hp_glycosidase-like_sf"/>
</dbReference>
<protein>
    <submittedName>
        <fullName evidence="2">Uncharacterized protein</fullName>
    </submittedName>
</protein>
<dbReference type="Gene3D" id="1.50.10.10">
    <property type="match status" value="1"/>
</dbReference>
<evidence type="ECO:0000256" key="1">
    <source>
        <dbReference type="SAM" id="MobiDB-lite"/>
    </source>
</evidence>
<feature type="region of interest" description="Disordered" evidence="1">
    <location>
        <begin position="692"/>
        <end position="730"/>
    </location>
</feature>
<name>A0ABQ3XZH0_9ACTN</name>
<feature type="compositionally biased region" description="Pro residues" evidence="1">
    <location>
        <begin position="415"/>
        <end position="424"/>
    </location>
</feature>
<evidence type="ECO:0000313" key="3">
    <source>
        <dbReference type="Proteomes" id="UP000609879"/>
    </source>
</evidence>
<evidence type="ECO:0000313" key="2">
    <source>
        <dbReference type="EMBL" id="GID73142.1"/>
    </source>
</evidence>
<dbReference type="EMBL" id="BOMI01000030">
    <property type="protein sequence ID" value="GID73142.1"/>
    <property type="molecule type" value="Genomic_DNA"/>
</dbReference>
<feature type="region of interest" description="Disordered" evidence="1">
    <location>
        <begin position="391"/>
        <end position="424"/>
    </location>
</feature>
<keyword evidence="3" id="KW-1185">Reference proteome</keyword>
<proteinExistence type="predicted"/>
<dbReference type="SUPFAM" id="SSF48208">
    <property type="entry name" value="Six-hairpin glycosidases"/>
    <property type="match status" value="1"/>
</dbReference>